<sequence length="110" mass="11771">FSPKIKPGKVYLIRSGRGIAIKAAHKSFNPDGAFELSINSPNVRIEDAQDCHLPTSIYKLRDIASIPALASEGRTRVDVCGVVVQEGADHGANASRGTNIMIEDQTGVIQ</sequence>
<reference evidence="1 2" key="1">
    <citation type="submission" date="2020-04" db="EMBL/GenBank/DDBJ databases">
        <title>Perkinsus olseni comparative genomics.</title>
        <authorList>
            <person name="Bogema D.R."/>
        </authorList>
    </citation>
    <scope>NUCLEOTIDE SEQUENCE [LARGE SCALE GENOMIC DNA]</scope>
    <source>
        <strain evidence="1">ATCC PRA-31</strain>
    </source>
</reference>
<protein>
    <submittedName>
        <fullName evidence="1">Uncharacterized protein</fullName>
    </submittedName>
</protein>
<dbReference type="AlphaFoldDB" id="A0A7J6KIB7"/>
<dbReference type="EMBL" id="JABANN010003169">
    <property type="protein sequence ID" value="KAF4646710.1"/>
    <property type="molecule type" value="Genomic_DNA"/>
</dbReference>
<gene>
    <name evidence="1" type="ORF">FOL46_005249</name>
</gene>
<name>A0A7J6KIB7_PEROL</name>
<comment type="caution">
    <text evidence="1">The sequence shown here is derived from an EMBL/GenBank/DDBJ whole genome shotgun (WGS) entry which is preliminary data.</text>
</comment>
<dbReference type="Proteomes" id="UP000572268">
    <property type="component" value="Unassembled WGS sequence"/>
</dbReference>
<evidence type="ECO:0000313" key="2">
    <source>
        <dbReference type="Proteomes" id="UP000572268"/>
    </source>
</evidence>
<accession>A0A7J6KIB7</accession>
<feature type="non-terminal residue" evidence="1">
    <location>
        <position position="1"/>
    </location>
</feature>
<proteinExistence type="predicted"/>
<organism evidence="1 2">
    <name type="scientific">Perkinsus olseni</name>
    <name type="common">Perkinsus atlanticus</name>
    <dbReference type="NCBI Taxonomy" id="32597"/>
    <lineage>
        <taxon>Eukaryota</taxon>
        <taxon>Sar</taxon>
        <taxon>Alveolata</taxon>
        <taxon>Perkinsozoa</taxon>
        <taxon>Perkinsea</taxon>
        <taxon>Perkinsida</taxon>
        <taxon>Perkinsidae</taxon>
        <taxon>Perkinsus</taxon>
    </lineage>
</organism>
<feature type="non-terminal residue" evidence="1">
    <location>
        <position position="110"/>
    </location>
</feature>
<evidence type="ECO:0000313" key="1">
    <source>
        <dbReference type="EMBL" id="KAF4646710.1"/>
    </source>
</evidence>